<name>A0A0R0LV81_9MICR</name>
<dbReference type="Proteomes" id="UP000051530">
    <property type="component" value="Unassembled WGS sequence"/>
</dbReference>
<dbReference type="OrthoDB" id="3250101at2759"/>
<protein>
    <submittedName>
        <fullName evidence="2">Putative LTR transposable element</fullName>
    </submittedName>
</protein>
<dbReference type="VEuPathDB" id="MicrosporidiaDB:M153_214820001"/>
<dbReference type="CDD" id="cd01647">
    <property type="entry name" value="RT_LTR"/>
    <property type="match status" value="1"/>
</dbReference>
<sequence length="128" mass="14712">LPLFKHDKFMKEIYNYEAEGFLSQSKSRYSSPSFSQDKENGELRVPIDYKDLNQITEGFNNTFPSVSDEFHKMAGCTVFSKLDLSKGYYQISVKKEDREKSAFTTPKGKYQSNKIPLGLKTLQSISIM</sequence>
<proteinExistence type="predicted"/>
<dbReference type="Gene3D" id="3.10.10.10">
    <property type="entry name" value="HIV Type 1 Reverse Transcriptase, subunit A, domain 1"/>
    <property type="match status" value="1"/>
</dbReference>
<accession>A0A0R0LV81</accession>
<gene>
    <name evidence="2" type="ORF">M153_214820001</name>
</gene>
<evidence type="ECO:0000313" key="3">
    <source>
        <dbReference type="Proteomes" id="UP000051530"/>
    </source>
</evidence>
<evidence type="ECO:0000259" key="1">
    <source>
        <dbReference type="Pfam" id="PF00078"/>
    </source>
</evidence>
<feature type="non-terminal residue" evidence="2">
    <location>
        <position position="1"/>
    </location>
</feature>
<dbReference type="InterPro" id="IPR053134">
    <property type="entry name" value="RNA-dir_DNA_polymerase"/>
</dbReference>
<reference evidence="2 3" key="1">
    <citation type="submission" date="2015-07" db="EMBL/GenBank/DDBJ databases">
        <title>The genome of Pseudoloma neurophilia, a relevant intracellular parasite of the zebrafish.</title>
        <authorList>
            <person name="Ndikumana S."/>
            <person name="Pelin A."/>
            <person name="Sanders J."/>
            <person name="Corradi N."/>
        </authorList>
    </citation>
    <scope>NUCLEOTIDE SEQUENCE [LARGE SCALE GENOMIC DNA]</scope>
    <source>
        <strain evidence="2 3">MK1</strain>
    </source>
</reference>
<comment type="caution">
    <text evidence="2">The sequence shown here is derived from an EMBL/GenBank/DDBJ whole genome shotgun (WGS) entry which is preliminary data.</text>
</comment>
<dbReference type="AlphaFoldDB" id="A0A0R0LV81"/>
<evidence type="ECO:0000313" key="2">
    <source>
        <dbReference type="EMBL" id="KRH91845.1"/>
    </source>
</evidence>
<dbReference type="InterPro" id="IPR043502">
    <property type="entry name" value="DNA/RNA_pol_sf"/>
</dbReference>
<feature type="domain" description="Reverse transcriptase" evidence="1">
    <location>
        <begin position="38"/>
        <end position="120"/>
    </location>
</feature>
<dbReference type="Pfam" id="PF00078">
    <property type="entry name" value="RVT_1"/>
    <property type="match status" value="1"/>
</dbReference>
<keyword evidence="3" id="KW-1185">Reference proteome</keyword>
<dbReference type="InterPro" id="IPR000477">
    <property type="entry name" value="RT_dom"/>
</dbReference>
<dbReference type="SUPFAM" id="SSF56672">
    <property type="entry name" value="DNA/RNA polymerases"/>
    <property type="match status" value="1"/>
</dbReference>
<dbReference type="PANTHER" id="PTHR24559:SF444">
    <property type="entry name" value="REVERSE TRANSCRIPTASE DOMAIN-CONTAINING PROTEIN"/>
    <property type="match status" value="1"/>
</dbReference>
<organism evidence="2 3">
    <name type="scientific">Pseudoloma neurophilia</name>
    <dbReference type="NCBI Taxonomy" id="146866"/>
    <lineage>
        <taxon>Eukaryota</taxon>
        <taxon>Fungi</taxon>
        <taxon>Fungi incertae sedis</taxon>
        <taxon>Microsporidia</taxon>
        <taxon>Pseudoloma</taxon>
    </lineage>
</organism>
<dbReference type="EMBL" id="LGUB01001467">
    <property type="protein sequence ID" value="KRH91845.1"/>
    <property type="molecule type" value="Genomic_DNA"/>
</dbReference>
<dbReference type="PANTHER" id="PTHR24559">
    <property type="entry name" value="TRANSPOSON TY3-I GAG-POL POLYPROTEIN"/>
    <property type="match status" value="1"/>
</dbReference>